<dbReference type="EMBL" id="LJIG01002273">
    <property type="protein sequence ID" value="KRT84667.1"/>
    <property type="molecule type" value="Genomic_DNA"/>
</dbReference>
<keyword evidence="1" id="KW-0479">Metal-binding</keyword>
<evidence type="ECO:0000313" key="5">
    <source>
        <dbReference type="EMBL" id="KRT84667.1"/>
    </source>
</evidence>
<dbReference type="SUPFAM" id="SSF57667">
    <property type="entry name" value="beta-beta-alpha zinc fingers"/>
    <property type="match status" value="1"/>
</dbReference>
<protein>
    <recommendedName>
        <fullName evidence="4">CHHC U11-48K-type domain-containing protein</fullName>
    </recommendedName>
</protein>
<sequence>MLLKPHQKLVRCPFDPQHLLTEDRLQKHVIKCMKNYPNHVKCPYNTLHCFLNKNELEGHIMECPDKVHSHPWKYQKQRIINEVPIQIDVPRSGNEEEDWEAEYH</sequence>
<accession>A0A0T6BBT8</accession>
<evidence type="ECO:0000256" key="2">
    <source>
        <dbReference type="ARBA" id="ARBA00022771"/>
    </source>
</evidence>
<evidence type="ECO:0000259" key="4">
    <source>
        <dbReference type="PROSITE" id="PS51800"/>
    </source>
</evidence>
<evidence type="ECO:0000313" key="6">
    <source>
        <dbReference type="Proteomes" id="UP000051574"/>
    </source>
</evidence>
<organism evidence="5 6">
    <name type="scientific">Oryctes borbonicus</name>
    <dbReference type="NCBI Taxonomy" id="1629725"/>
    <lineage>
        <taxon>Eukaryota</taxon>
        <taxon>Metazoa</taxon>
        <taxon>Ecdysozoa</taxon>
        <taxon>Arthropoda</taxon>
        <taxon>Hexapoda</taxon>
        <taxon>Insecta</taxon>
        <taxon>Pterygota</taxon>
        <taxon>Neoptera</taxon>
        <taxon>Endopterygota</taxon>
        <taxon>Coleoptera</taxon>
        <taxon>Polyphaga</taxon>
        <taxon>Scarabaeiformia</taxon>
        <taxon>Scarabaeidae</taxon>
        <taxon>Dynastinae</taxon>
        <taxon>Oryctes</taxon>
    </lineage>
</organism>
<dbReference type="InterPro" id="IPR022776">
    <property type="entry name" value="TRM13/UPF0224_CHHC_Znf_dom"/>
</dbReference>
<keyword evidence="6" id="KW-1185">Reference proteome</keyword>
<name>A0A0T6BBT8_9SCAR</name>
<proteinExistence type="predicted"/>
<gene>
    <name evidence="5" type="ORF">AMK59_1850</name>
</gene>
<dbReference type="PROSITE" id="PS51800">
    <property type="entry name" value="ZF_CHHC_U11_48K"/>
    <property type="match status" value="1"/>
</dbReference>
<feature type="domain" description="CHHC U11-48K-type" evidence="4">
    <location>
        <begin position="9"/>
        <end position="36"/>
    </location>
</feature>
<keyword evidence="3" id="KW-0862">Zinc</keyword>
<dbReference type="GO" id="GO:0008270">
    <property type="term" value="F:zinc ion binding"/>
    <property type="evidence" value="ECO:0007669"/>
    <property type="project" value="UniProtKB-KW"/>
</dbReference>
<dbReference type="InterPro" id="IPR036236">
    <property type="entry name" value="Znf_C2H2_sf"/>
</dbReference>
<dbReference type="Proteomes" id="UP000051574">
    <property type="component" value="Unassembled WGS sequence"/>
</dbReference>
<comment type="caution">
    <text evidence="5">The sequence shown here is derived from an EMBL/GenBank/DDBJ whole genome shotgun (WGS) entry which is preliminary data.</text>
</comment>
<keyword evidence="2" id="KW-0863">Zinc-finger</keyword>
<reference evidence="5 6" key="1">
    <citation type="submission" date="2015-09" db="EMBL/GenBank/DDBJ databases">
        <title>Draft genome of the scarab beetle Oryctes borbonicus.</title>
        <authorList>
            <person name="Meyer J.M."/>
            <person name="Markov G.V."/>
            <person name="Baskaran P."/>
            <person name="Herrmann M."/>
            <person name="Sommer R.J."/>
            <person name="Roedelsperger C."/>
        </authorList>
    </citation>
    <scope>NUCLEOTIDE SEQUENCE [LARGE SCALE GENOMIC DNA]</scope>
    <source>
        <strain evidence="5">OB123</strain>
        <tissue evidence="5">Whole animal</tissue>
    </source>
</reference>
<evidence type="ECO:0000256" key="1">
    <source>
        <dbReference type="ARBA" id="ARBA00022723"/>
    </source>
</evidence>
<evidence type="ECO:0000256" key="3">
    <source>
        <dbReference type="ARBA" id="ARBA00022833"/>
    </source>
</evidence>
<dbReference type="AlphaFoldDB" id="A0A0T6BBT8"/>
<dbReference type="Pfam" id="PF05253">
    <property type="entry name" value="zf-U11-48K"/>
    <property type="match status" value="1"/>
</dbReference>
<dbReference type="OrthoDB" id="10069248at2759"/>